<accession>A0A0C2IK26</accession>
<proteinExistence type="predicted"/>
<organism evidence="1 2">
    <name type="scientific">Pseudomonas batumici</name>
    <dbReference type="NCBI Taxonomy" id="226910"/>
    <lineage>
        <taxon>Bacteria</taxon>
        <taxon>Pseudomonadati</taxon>
        <taxon>Pseudomonadota</taxon>
        <taxon>Gammaproteobacteria</taxon>
        <taxon>Pseudomonadales</taxon>
        <taxon>Pseudomonadaceae</taxon>
        <taxon>Pseudomonas</taxon>
    </lineage>
</organism>
<gene>
    <name evidence="1" type="ORF">UCMB321_1030</name>
</gene>
<keyword evidence="2" id="KW-1185">Reference proteome</keyword>
<comment type="caution">
    <text evidence="1">The sequence shown here is derived from an EMBL/GenBank/DDBJ whole genome shotgun (WGS) entry which is preliminary data.</text>
</comment>
<dbReference type="RefSeq" id="WP_040064362.1">
    <property type="nucleotide sequence ID" value="NZ_JXDG01000010.1"/>
</dbReference>
<dbReference type="Proteomes" id="UP000031535">
    <property type="component" value="Unassembled WGS sequence"/>
</dbReference>
<dbReference type="PROSITE" id="PS51257">
    <property type="entry name" value="PROKAR_LIPOPROTEIN"/>
    <property type="match status" value="1"/>
</dbReference>
<dbReference type="Pfam" id="PF12779">
    <property type="entry name" value="WXXGXW"/>
    <property type="match status" value="1"/>
</dbReference>
<evidence type="ECO:0000313" key="2">
    <source>
        <dbReference type="Proteomes" id="UP000031535"/>
    </source>
</evidence>
<dbReference type="OrthoDB" id="121499at2"/>
<protein>
    <submittedName>
        <fullName evidence="1">Putative Lipoprotein</fullName>
    </submittedName>
</protein>
<dbReference type="STRING" id="226910.UCMB321_1030"/>
<dbReference type="InterPro" id="IPR024447">
    <property type="entry name" value="YXWGXW_rpt"/>
</dbReference>
<reference evidence="1 2" key="1">
    <citation type="submission" date="2015-01" db="EMBL/GenBank/DDBJ databases">
        <title>Complete genome of Pseudomonas batumici UCM B-321 producer of the batumin antibiotic with strong antistaphilococcal and potential anticancer activity.</title>
        <authorList>
            <person name="Klochko V.V."/>
            <person name="Zelena L.B."/>
            <person name="Elena K.A."/>
            <person name="Reva O.N."/>
        </authorList>
    </citation>
    <scope>NUCLEOTIDE SEQUENCE [LARGE SCALE GENOMIC DNA]</scope>
    <source>
        <strain evidence="1 2">UCM B-321</strain>
    </source>
</reference>
<dbReference type="PATRIC" id="fig|226910.6.peg.1023"/>
<evidence type="ECO:0000313" key="1">
    <source>
        <dbReference type="EMBL" id="KIH85242.1"/>
    </source>
</evidence>
<sequence>MFLRYAALAAVVMAASGCVQERVVHERQVVVERPAPQYVEVVAPQPPPQEVIEVEPAYRPGFVWARGYWHWDGRRYVAMHGHWEPVRPGYRYVHPHWERHNDGWHLRAGVWMN</sequence>
<name>A0A0C2IK26_9PSED</name>
<dbReference type="EMBL" id="JXDG01000010">
    <property type="protein sequence ID" value="KIH85242.1"/>
    <property type="molecule type" value="Genomic_DNA"/>
</dbReference>
<dbReference type="AlphaFoldDB" id="A0A0C2IK26"/>
<keyword evidence="1" id="KW-0449">Lipoprotein</keyword>